<proteinExistence type="predicted"/>
<gene>
    <name evidence="1" type="ORF">GGX14DRAFT_402789</name>
</gene>
<dbReference type="Proteomes" id="UP001219525">
    <property type="component" value="Unassembled WGS sequence"/>
</dbReference>
<comment type="caution">
    <text evidence="1">The sequence shown here is derived from an EMBL/GenBank/DDBJ whole genome shotgun (WGS) entry which is preliminary data.</text>
</comment>
<keyword evidence="2" id="KW-1185">Reference proteome</keyword>
<name>A0AAD6UX82_9AGAR</name>
<dbReference type="EMBL" id="JARJCW010000079">
    <property type="protein sequence ID" value="KAJ7197236.1"/>
    <property type="molecule type" value="Genomic_DNA"/>
</dbReference>
<evidence type="ECO:0000313" key="1">
    <source>
        <dbReference type="EMBL" id="KAJ7197236.1"/>
    </source>
</evidence>
<accession>A0AAD6UX82</accession>
<reference evidence="1" key="1">
    <citation type="submission" date="2023-03" db="EMBL/GenBank/DDBJ databases">
        <title>Massive genome expansion in bonnet fungi (Mycena s.s.) driven by repeated elements and novel gene families across ecological guilds.</title>
        <authorList>
            <consortium name="Lawrence Berkeley National Laboratory"/>
            <person name="Harder C.B."/>
            <person name="Miyauchi S."/>
            <person name="Viragh M."/>
            <person name="Kuo A."/>
            <person name="Thoen E."/>
            <person name="Andreopoulos B."/>
            <person name="Lu D."/>
            <person name="Skrede I."/>
            <person name="Drula E."/>
            <person name="Henrissat B."/>
            <person name="Morin E."/>
            <person name="Kohler A."/>
            <person name="Barry K."/>
            <person name="LaButti K."/>
            <person name="Morin E."/>
            <person name="Salamov A."/>
            <person name="Lipzen A."/>
            <person name="Mereny Z."/>
            <person name="Hegedus B."/>
            <person name="Baldrian P."/>
            <person name="Stursova M."/>
            <person name="Weitz H."/>
            <person name="Taylor A."/>
            <person name="Grigoriev I.V."/>
            <person name="Nagy L.G."/>
            <person name="Martin F."/>
            <person name="Kauserud H."/>
        </authorList>
    </citation>
    <scope>NUCLEOTIDE SEQUENCE</scope>
    <source>
        <strain evidence="1">9144</strain>
    </source>
</reference>
<protein>
    <submittedName>
        <fullName evidence="1">Uncharacterized protein</fullName>
    </submittedName>
</protein>
<organism evidence="1 2">
    <name type="scientific">Mycena pura</name>
    <dbReference type="NCBI Taxonomy" id="153505"/>
    <lineage>
        <taxon>Eukaryota</taxon>
        <taxon>Fungi</taxon>
        <taxon>Dikarya</taxon>
        <taxon>Basidiomycota</taxon>
        <taxon>Agaricomycotina</taxon>
        <taxon>Agaricomycetes</taxon>
        <taxon>Agaricomycetidae</taxon>
        <taxon>Agaricales</taxon>
        <taxon>Marasmiineae</taxon>
        <taxon>Mycenaceae</taxon>
        <taxon>Mycena</taxon>
    </lineage>
</organism>
<dbReference type="AlphaFoldDB" id="A0AAD6UX82"/>
<evidence type="ECO:0000313" key="2">
    <source>
        <dbReference type="Proteomes" id="UP001219525"/>
    </source>
</evidence>
<sequence length="240" mass="25950">MCSRHHAGKGRGAIPNVNEAWACRLVTFLDSVVVAAVELSPHTALSETLVLRRSGSRLRAVDTDTGCSTTILVGWSSDVTAAAPFVNIVLEECGCCASRALPLRGNFGNAMQQLEAAQRRRRRRVLDHNLDRNSSGRMPAECIGRLSSESTENKFNWVLESLGAGAHQHCRNLGPSHLTVRPPCSGLCGSSQDPGDVDSREDRLIVQRADVPLGKAVPASAAFHTKLLSCYMQYAMVKIT</sequence>